<dbReference type="EMBL" id="AHNQ02000046">
    <property type="protein sequence ID" value="EKO23446.1"/>
    <property type="molecule type" value="Genomic_DNA"/>
</dbReference>
<evidence type="ECO:0000313" key="2">
    <source>
        <dbReference type="Proteomes" id="UP000006324"/>
    </source>
</evidence>
<protein>
    <submittedName>
        <fullName evidence="1">Uncharacterized protein</fullName>
    </submittedName>
</protein>
<accession>A0A0F6H5F3</accession>
<comment type="caution">
    <text evidence="1">The sequence shown here is derived from an EMBL/GenBank/DDBJ whole genome shotgun (WGS) entry which is preliminary data.</text>
</comment>
<proteinExistence type="predicted"/>
<sequence>MRHIEIIVIWSHCDFEFKNPNDLGQKKVIFTDLGWILSGVKIY</sequence>
<evidence type="ECO:0000313" key="1">
    <source>
        <dbReference type="EMBL" id="EKO23446.1"/>
    </source>
</evidence>
<dbReference type="Proteomes" id="UP000006324">
    <property type="component" value="Unassembled WGS sequence"/>
</dbReference>
<organism evidence="1 2">
    <name type="scientific">Leptospira interrogans str. UI 12621</name>
    <dbReference type="NCBI Taxonomy" id="1049937"/>
    <lineage>
        <taxon>Bacteria</taxon>
        <taxon>Pseudomonadati</taxon>
        <taxon>Spirochaetota</taxon>
        <taxon>Spirochaetia</taxon>
        <taxon>Leptospirales</taxon>
        <taxon>Leptospiraceae</taxon>
        <taxon>Leptospira</taxon>
    </lineage>
</organism>
<reference evidence="1 2" key="1">
    <citation type="submission" date="2012-09" db="EMBL/GenBank/DDBJ databases">
        <authorList>
            <person name="Harkins D.M."/>
            <person name="Durkin A.S."/>
            <person name="Brinkac L.M."/>
            <person name="Selengut J.D."/>
            <person name="Sanka R."/>
            <person name="DePew J."/>
            <person name="Purushe J."/>
            <person name="Chanthongthip A."/>
            <person name="Lattana O."/>
            <person name="Phetsouvanh R."/>
            <person name="Newton P.N."/>
            <person name="Vinetz J.M."/>
            <person name="Sutton G.G."/>
            <person name="Nelson W.C."/>
            <person name="Fouts D.E."/>
        </authorList>
    </citation>
    <scope>NUCLEOTIDE SEQUENCE [LARGE SCALE GENOMIC DNA]</scope>
    <source>
        <strain evidence="1 2">UI 12621</strain>
    </source>
</reference>
<gene>
    <name evidence="1" type="ORF">LEP1GSC104_4366</name>
</gene>
<name>A0A0F6H5F3_LEPIR</name>
<dbReference type="AlphaFoldDB" id="A0A0F6H5F3"/>